<gene>
    <name evidence="1" type="ORF">SAMN05421824_3010</name>
</gene>
<reference evidence="1 2" key="1">
    <citation type="submission" date="2016-10" db="EMBL/GenBank/DDBJ databases">
        <authorList>
            <person name="de Groot N.N."/>
        </authorList>
    </citation>
    <scope>NUCLEOTIDE SEQUENCE [LARGE SCALE GENOMIC DNA]</scope>
    <source>
        <strain evidence="1 2">DSM 21035</strain>
    </source>
</reference>
<dbReference type="Proteomes" id="UP000198999">
    <property type="component" value="Unassembled WGS sequence"/>
</dbReference>
<keyword evidence="2" id="KW-1185">Reference proteome</keyword>
<organism evidence="1 2">
    <name type="scientific">Hyunsoonleella jejuensis</name>
    <dbReference type="NCBI Taxonomy" id="419940"/>
    <lineage>
        <taxon>Bacteria</taxon>
        <taxon>Pseudomonadati</taxon>
        <taxon>Bacteroidota</taxon>
        <taxon>Flavobacteriia</taxon>
        <taxon>Flavobacteriales</taxon>
        <taxon>Flavobacteriaceae</taxon>
    </lineage>
</organism>
<sequence>MTNSKLITNVFIFTLSIFSVSIGFSQGRSCVTCKGSGSVYVERKVHNGYNTTYSESEIYIYKNTEKTYSTEGSYETCGRCNGTGYIKSRNTYKREIQPIPSDFRGKVKHHYETKYLRGIPVQIEATSIANIYKVKFKSGNYYTEYIYRKGNQFSILADKENFFKAKILRGENSDIGIAIITREKVENNGYTIEQLLTTIYDKNGKFVADFMGKAYGTGANMIWKPVETHKGYALHSFPNLKKLTKTYNIDESSRYGKFFEKYGYIDLNYKDKTSIVNQNGEYIGPKGQTFIGIDQESGYLYFIDKQRFINIISPKGQLILSTEPRQKNCGELFNCIELDLNHIPATVQHPSINNIKPIKVTKINSKIARLNGRGFVDMSDFDQSGWASFKLLFNENKEFIINKNSAIAYKGNKRLKDYYNENEDYEKVTEAESALTHKSNEENNALATYVKNGKIGGHVNWSGKQKDFKPKYKSIKIYHDNVVVFENMDGEYGFYIKAFRDGSSHFEKAQYEKVLAPTGNRVLVKEEGIWHYIQKYSSKYSVHKSEVSRLERFKHTLKDYNKYTHLINVYEAGIEHPESFPNIPGINVKDITKIEPYNNNSYQKLITYNSGYKYILYKVDGKNFIYSKKTGFTCPAFISRNTLLLPYKNEKSGKYHIVEVHNDGRREQLRNSSSFTFDEIVFMKNKYNSIRTYGKNQLGIFTFEEVDLVAKPGGQRSTGIFPVPIVLF</sequence>
<name>A0A1H9LEY5_9FLAO</name>
<evidence type="ECO:0000313" key="1">
    <source>
        <dbReference type="EMBL" id="SER09695.1"/>
    </source>
</evidence>
<dbReference type="AlphaFoldDB" id="A0A1H9LEY5"/>
<dbReference type="EMBL" id="FOFN01000006">
    <property type="protein sequence ID" value="SER09695.1"/>
    <property type="molecule type" value="Genomic_DNA"/>
</dbReference>
<accession>A0A1H9LEY5</accession>
<dbReference type="OrthoDB" id="2485468at2"/>
<dbReference type="RefSeq" id="WP_092581056.1">
    <property type="nucleotide sequence ID" value="NZ_FOFN01000006.1"/>
</dbReference>
<protein>
    <submittedName>
        <fullName evidence="1">Uncharacterized protein</fullName>
    </submittedName>
</protein>
<evidence type="ECO:0000313" key="2">
    <source>
        <dbReference type="Proteomes" id="UP000198999"/>
    </source>
</evidence>
<proteinExistence type="predicted"/>